<feature type="compositionally biased region" description="Low complexity" evidence="10">
    <location>
        <begin position="20"/>
        <end position="49"/>
    </location>
</feature>
<dbReference type="InterPro" id="IPR010644">
    <property type="entry name" value="ChdC/CLD"/>
</dbReference>
<dbReference type="AlphaFoldDB" id="A0A4P6KEM3"/>
<dbReference type="Gene3D" id="3.30.70.1030">
    <property type="entry name" value="Apc35880, domain 1"/>
    <property type="match status" value="2"/>
</dbReference>
<evidence type="ECO:0000256" key="2">
    <source>
        <dbReference type="ARBA" id="ARBA00022617"/>
    </source>
</evidence>
<dbReference type="GO" id="GO:0006785">
    <property type="term" value="P:heme B biosynthetic process"/>
    <property type="evidence" value="ECO:0007669"/>
    <property type="project" value="UniProtKB-UniRule"/>
</dbReference>
<name>A0A4P6KEM3_9MICO</name>
<evidence type="ECO:0000256" key="4">
    <source>
        <dbReference type="ARBA" id="ARBA00023004"/>
    </source>
</evidence>
<keyword evidence="3 9" id="KW-0479">Metal-binding</keyword>
<keyword evidence="12" id="KW-1185">Reference proteome</keyword>
<comment type="catalytic activity">
    <reaction evidence="9">
        <text>Fe-coproporphyrin III + H2O2 + H(+) = harderoheme III + CO2 + 2 H2O</text>
        <dbReference type="Rhea" id="RHEA:57940"/>
        <dbReference type="ChEBI" id="CHEBI:15377"/>
        <dbReference type="ChEBI" id="CHEBI:15378"/>
        <dbReference type="ChEBI" id="CHEBI:16240"/>
        <dbReference type="ChEBI" id="CHEBI:16526"/>
        <dbReference type="ChEBI" id="CHEBI:68438"/>
        <dbReference type="ChEBI" id="CHEBI:142463"/>
    </reaction>
</comment>
<sequence>MSIPDPADARPEFGLPDPGVSDPESSDPESSVTGSSDPGSSVTGSSDPGAESPAEAFTLFAVFRLSSSHPLVIDGRDVPGSVRELEDVAELIENEGVALRGWYDVSGMRSDADLMVWLHGAAAEDLQWALRELRRTSLLRPLIRTWSAMGVHRDAEFNRSHVPGFMRDEPARQWLAVYPFVRSTDWYLIDPAERGRMLAEHGRAGAAHTGVVANTVSAFALGDYEWLLPMEADELTELVDMMRDLRAVDARRYVSAETPFYTGRLIEPAEIVEVLQ</sequence>
<feature type="binding site" description="axial binding residue" evidence="9">
    <location>
        <position position="201"/>
    </location>
    <ligand>
        <name>Fe-coproporphyrin III</name>
        <dbReference type="ChEBI" id="CHEBI:68438"/>
    </ligand>
    <ligandPart>
        <name>Fe</name>
        <dbReference type="ChEBI" id="CHEBI:18248"/>
    </ligandPart>
</feature>
<evidence type="ECO:0000256" key="10">
    <source>
        <dbReference type="SAM" id="MobiDB-lite"/>
    </source>
</evidence>
<evidence type="ECO:0000313" key="12">
    <source>
        <dbReference type="Proteomes" id="UP000289260"/>
    </source>
</evidence>
<dbReference type="Pfam" id="PF06778">
    <property type="entry name" value="Chlor_dismutase"/>
    <property type="match status" value="1"/>
</dbReference>
<dbReference type="InterPro" id="IPR011008">
    <property type="entry name" value="Dimeric_a/b-barrel"/>
</dbReference>
<dbReference type="HAMAP" id="MF_02244">
    <property type="entry name" value="Coproheme_decarbox_2"/>
    <property type="match status" value="1"/>
</dbReference>
<dbReference type="RefSeq" id="WP_130109788.1">
    <property type="nucleotide sequence ID" value="NZ_CP035806.1"/>
</dbReference>
<comment type="cofactor">
    <cofactor evidence="9">
        <name>Fe-coproporphyrin III</name>
        <dbReference type="ChEBI" id="CHEBI:68438"/>
    </cofactor>
    <text evidence="9">Fe-coproporphyrin III acts as both substrate and redox cofactor.</text>
</comment>
<feature type="active site" evidence="9">
    <location>
        <position position="178"/>
    </location>
</feature>
<reference evidence="11 12" key="1">
    <citation type="submission" date="2019-02" db="EMBL/GenBank/DDBJ databases">
        <authorList>
            <person name="Sun L."/>
            <person name="Pan D."/>
            <person name="Wu X."/>
        </authorList>
    </citation>
    <scope>NUCLEOTIDE SEQUENCE [LARGE SCALE GENOMIC DNA]</scope>
    <source>
        <strain evidence="11 12">JW-1</strain>
    </source>
</reference>
<comment type="function">
    <text evidence="9">Involved in coproporphyrin-dependent heme b biosynthesis. Catalyzes the decarboxylation of Fe-coproporphyrin III (coproheme) to heme b (protoheme IX), the last step of the pathway. The reaction occurs in a stepwise manner with a three-propionate intermediate.</text>
</comment>
<dbReference type="OrthoDB" id="9773646at2"/>
<evidence type="ECO:0000256" key="7">
    <source>
        <dbReference type="ARBA" id="ARBA00049896"/>
    </source>
</evidence>
<comment type="catalytic activity">
    <reaction evidence="9">
        <text>harderoheme III + H2O2 + H(+) = heme b + CO2 + 2 H2O</text>
        <dbReference type="Rhea" id="RHEA:57944"/>
        <dbReference type="ChEBI" id="CHEBI:15377"/>
        <dbReference type="ChEBI" id="CHEBI:15378"/>
        <dbReference type="ChEBI" id="CHEBI:16240"/>
        <dbReference type="ChEBI" id="CHEBI:16526"/>
        <dbReference type="ChEBI" id="CHEBI:60344"/>
        <dbReference type="ChEBI" id="CHEBI:142463"/>
    </reaction>
</comment>
<keyword evidence="9" id="KW-0350">Heme biosynthesis</keyword>
<protein>
    <recommendedName>
        <fullName evidence="1 9">Coproheme decarboxylase</fullName>
        <ecNumber evidence="8 9">1.3.98.5</ecNumber>
    </recommendedName>
    <alternativeName>
        <fullName evidence="5 9">Coproheme III oxidative decarboxylase</fullName>
    </alternativeName>
    <alternativeName>
        <fullName evidence="6 9">Hydrogen peroxide-dependent heme synthase</fullName>
    </alternativeName>
</protein>
<evidence type="ECO:0000256" key="3">
    <source>
        <dbReference type="ARBA" id="ARBA00022723"/>
    </source>
</evidence>
<dbReference type="Proteomes" id="UP000289260">
    <property type="component" value="Chromosome"/>
</dbReference>
<comment type="catalytic activity">
    <reaction evidence="7">
        <text>Fe-coproporphyrin III + 2 H2O2 + 2 H(+) = heme b + 2 CO2 + 4 H2O</text>
        <dbReference type="Rhea" id="RHEA:56516"/>
        <dbReference type="ChEBI" id="CHEBI:15377"/>
        <dbReference type="ChEBI" id="CHEBI:15378"/>
        <dbReference type="ChEBI" id="CHEBI:16240"/>
        <dbReference type="ChEBI" id="CHEBI:16526"/>
        <dbReference type="ChEBI" id="CHEBI:60344"/>
        <dbReference type="ChEBI" id="CHEBI:68438"/>
        <dbReference type="EC" id="1.3.98.5"/>
    </reaction>
    <physiologicalReaction direction="left-to-right" evidence="7">
        <dbReference type="Rhea" id="RHEA:56517"/>
    </physiologicalReaction>
</comment>
<accession>A0A4P6KEM3</accession>
<dbReference type="GO" id="GO:0020037">
    <property type="term" value="F:heme binding"/>
    <property type="evidence" value="ECO:0007669"/>
    <property type="project" value="InterPro"/>
</dbReference>
<dbReference type="PANTHER" id="PTHR36843">
    <property type="entry name" value="HEME-DEPENDENT PEROXIDASE YWFI-RELATED"/>
    <property type="match status" value="1"/>
</dbReference>
<gene>
    <name evidence="9" type="primary">chdC</name>
    <name evidence="11" type="ORF">EVS81_07260</name>
</gene>
<dbReference type="NCBIfam" id="NF042928">
    <property type="entry name" value="HemQ_actino"/>
    <property type="match status" value="1"/>
</dbReference>
<dbReference type="SUPFAM" id="SSF54909">
    <property type="entry name" value="Dimeric alpha+beta barrel"/>
    <property type="match status" value="1"/>
</dbReference>
<dbReference type="GO" id="GO:0016634">
    <property type="term" value="F:oxidoreductase activity, acting on the CH-CH group of donors, oxygen as acceptor"/>
    <property type="evidence" value="ECO:0007669"/>
    <property type="project" value="UniProtKB-UniRule"/>
</dbReference>
<dbReference type="PANTHER" id="PTHR36843:SF1">
    <property type="entry name" value="COPROHEME DECARBOXYLASE"/>
    <property type="match status" value="1"/>
</dbReference>
<dbReference type="GO" id="GO:0046872">
    <property type="term" value="F:metal ion binding"/>
    <property type="evidence" value="ECO:0007669"/>
    <property type="project" value="UniProtKB-KW"/>
</dbReference>
<keyword evidence="9" id="KW-0560">Oxidoreductase</keyword>
<evidence type="ECO:0000256" key="9">
    <source>
        <dbReference type="HAMAP-Rule" id="MF_02244"/>
    </source>
</evidence>
<dbReference type="EMBL" id="CP035806">
    <property type="protein sequence ID" value="QBE48653.1"/>
    <property type="molecule type" value="Genomic_DNA"/>
</dbReference>
<evidence type="ECO:0000256" key="1">
    <source>
        <dbReference type="ARBA" id="ARBA00014413"/>
    </source>
</evidence>
<feature type="region of interest" description="Disordered" evidence="10">
    <location>
        <begin position="1"/>
        <end position="51"/>
    </location>
</feature>
<dbReference type="KEGG" id="ltr:EVS81_07260"/>
<evidence type="ECO:0000313" key="11">
    <source>
        <dbReference type="EMBL" id="QBE48653.1"/>
    </source>
</evidence>
<proteinExistence type="inferred from homology"/>
<evidence type="ECO:0000256" key="5">
    <source>
        <dbReference type="ARBA" id="ARBA00029882"/>
    </source>
</evidence>
<evidence type="ECO:0000256" key="6">
    <source>
        <dbReference type="ARBA" id="ARBA00030236"/>
    </source>
</evidence>
<evidence type="ECO:0000256" key="8">
    <source>
        <dbReference type="ARBA" id="ARBA00050019"/>
    </source>
</evidence>
<comment type="similarity">
    <text evidence="9">Belongs to the ChdC family. Type 2 subfamily.</text>
</comment>
<keyword evidence="4 9" id="KW-0408">Iron</keyword>
<dbReference type="EC" id="1.3.98.5" evidence="8 9"/>
<organism evidence="11 12">
    <name type="scientific">Leucobacter triazinivorans</name>
    <dbReference type="NCBI Taxonomy" id="1784719"/>
    <lineage>
        <taxon>Bacteria</taxon>
        <taxon>Bacillati</taxon>
        <taxon>Actinomycetota</taxon>
        <taxon>Actinomycetes</taxon>
        <taxon>Micrococcales</taxon>
        <taxon>Microbacteriaceae</taxon>
        <taxon>Leucobacter</taxon>
    </lineage>
</organism>
<keyword evidence="2 9" id="KW-0349">Heme</keyword>
<comment type="pathway">
    <text evidence="9">Porphyrin-containing compound metabolism; protoheme biosynthesis.</text>
</comment>